<dbReference type="Proteomes" id="UP000829196">
    <property type="component" value="Unassembled WGS sequence"/>
</dbReference>
<keyword evidence="2" id="KW-1185">Reference proteome</keyword>
<dbReference type="EMBL" id="JAGYWB010000011">
    <property type="protein sequence ID" value="KAI0505033.1"/>
    <property type="molecule type" value="Genomic_DNA"/>
</dbReference>
<proteinExistence type="predicted"/>
<comment type="caution">
    <text evidence="1">The sequence shown here is derived from an EMBL/GenBank/DDBJ whole genome shotgun (WGS) entry which is preliminary data.</text>
</comment>
<evidence type="ECO:0000313" key="2">
    <source>
        <dbReference type="Proteomes" id="UP000829196"/>
    </source>
</evidence>
<name>A0A8T3B8U9_DENNO</name>
<evidence type="ECO:0000313" key="1">
    <source>
        <dbReference type="EMBL" id="KAI0505033.1"/>
    </source>
</evidence>
<sequence length="107" mass="11834">MVILVDRSRTQEIELPAEVDGQLLQIGRDGVNSAIDVVLICPQHFKGSVCLCNRLLPSVCHCRLQALALIPADAPTVMDRSPGTKTEKDSCKIETNARNTSVYFYFQ</sequence>
<reference evidence="1" key="1">
    <citation type="journal article" date="2022" name="Front. Genet.">
        <title>Chromosome-Scale Assembly of the Dendrobium nobile Genome Provides Insights Into the Molecular Mechanism of the Biosynthesis of the Medicinal Active Ingredient of Dendrobium.</title>
        <authorList>
            <person name="Xu Q."/>
            <person name="Niu S.-C."/>
            <person name="Li K.-L."/>
            <person name="Zheng P.-J."/>
            <person name="Zhang X.-J."/>
            <person name="Jia Y."/>
            <person name="Liu Y."/>
            <person name="Niu Y.-X."/>
            <person name="Yu L.-H."/>
            <person name="Chen D.-F."/>
            <person name="Zhang G.-Q."/>
        </authorList>
    </citation>
    <scope>NUCLEOTIDE SEQUENCE</scope>
    <source>
        <tissue evidence="1">Leaf</tissue>
    </source>
</reference>
<protein>
    <submittedName>
        <fullName evidence="1">Uncharacterized protein</fullName>
    </submittedName>
</protein>
<gene>
    <name evidence="1" type="ORF">KFK09_015990</name>
</gene>
<organism evidence="1 2">
    <name type="scientific">Dendrobium nobile</name>
    <name type="common">Orchid</name>
    <dbReference type="NCBI Taxonomy" id="94219"/>
    <lineage>
        <taxon>Eukaryota</taxon>
        <taxon>Viridiplantae</taxon>
        <taxon>Streptophyta</taxon>
        <taxon>Embryophyta</taxon>
        <taxon>Tracheophyta</taxon>
        <taxon>Spermatophyta</taxon>
        <taxon>Magnoliopsida</taxon>
        <taxon>Liliopsida</taxon>
        <taxon>Asparagales</taxon>
        <taxon>Orchidaceae</taxon>
        <taxon>Epidendroideae</taxon>
        <taxon>Malaxideae</taxon>
        <taxon>Dendrobiinae</taxon>
        <taxon>Dendrobium</taxon>
    </lineage>
</organism>
<dbReference type="AlphaFoldDB" id="A0A8T3B8U9"/>
<accession>A0A8T3B8U9</accession>